<name>A0A9X2DBG0_9ACTN</name>
<evidence type="ECO:0000313" key="4">
    <source>
        <dbReference type="EMBL" id="MCM0622534.1"/>
    </source>
</evidence>
<feature type="chain" id="PRO_5040745291" description="TrbL/VirB6 plasmid conjugal transfer protein" evidence="3">
    <location>
        <begin position="29"/>
        <end position="632"/>
    </location>
</feature>
<feature type="compositionally biased region" description="Low complexity" evidence="1">
    <location>
        <begin position="575"/>
        <end position="585"/>
    </location>
</feature>
<keyword evidence="2" id="KW-1133">Transmembrane helix</keyword>
<feature type="transmembrane region" description="Helical" evidence="2">
    <location>
        <begin position="346"/>
        <end position="378"/>
    </location>
</feature>
<feature type="transmembrane region" description="Helical" evidence="2">
    <location>
        <begin position="390"/>
        <end position="415"/>
    </location>
</feature>
<dbReference type="AlphaFoldDB" id="A0A9X2DBG0"/>
<feature type="compositionally biased region" description="Low complexity" evidence="1">
    <location>
        <begin position="520"/>
        <end position="545"/>
    </location>
</feature>
<feature type="transmembrane region" description="Helical" evidence="2">
    <location>
        <begin position="179"/>
        <end position="200"/>
    </location>
</feature>
<evidence type="ECO:0000256" key="3">
    <source>
        <dbReference type="SAM" id="SignalP"/>
    </source>
</evidence>
<keyword evidence="3" id="KW-0732">Signal</keyword>
<gene>
    <name evidence="4" type="ORF">M8330_19780</name>
</gene>
<dbReference type="EMBL" id="JAMOIL010000038">
    <property type="protein sequence ID" value="MCM0622534.1"/>
    <property type="molecule type" value="Genomic_DNA"/>
</dbReference>
<evidence type="ECO:0000256" key="1">
    <source>
        <dbReference type="SAM" id="MobiDB-lite"/>
    </source>
</evidence>
<reference evidence="4" key="1">
    <citation type="submission" date="2022-05" db="EMBL/GenBank/DDBJ databases">
        <authorList>
            <person name="Tuo L."/>
        </authorList>
    </citation>
    <scope>NUCLEOTIDE SEQUENCE</scope>
    <source>
        <strain evidence="4">BSK12Z-4</strain>
    </source>
</reference>
<feature type="transmembrane region" description="Helical" evidence="2">
    <location>
        <begin position="154"/>
        <end position="172"/>
    </location>
</feature>
<feature type="region of interest" description="Disordered" evidence="1">
    <location>
        <begin position="502"/>
        <end position="632"/>
    </location>
</feature>
<proteinExistence type="predicted"/>
<keyword evidence="5" id="KW-1185">Reference proteome</keyword>
<feature type="compositionally biased region" description="Basic and acidic residues" evidence="1">
    <location>
        <begin position="596"/>
        <end position="608"/>
    </location>
</feature>
<evidence type="ECO:0000313" key="5">
    <source>
        <dbReference type="Proteomes" id="UP001139485"/>
    </source>
</evidence>
<dbReference type="Proteomes" id="UP001139485">
    <property type="component" value="Unassembled WGS sequence"/>
</dbReference>
<dbReference type="RefSeq" id="WP_250828742.1">
    <property type="nucleotide sequence ID" value="NZ_JAMOIL010000038.1"/>
</dbReference>
<feature type="transmembrane region" description="Helical" evidence="2">
    <location>
        <begin position="421"/>
        <end position="441"/>
    </location>
</feature>
<sequence>MRPLLPRLLLLSVVAGLLGLLLAAPASAIPGFPDCKTPPTPEVPGRGLAGYFSSAPSTLPEEADPFEADSGTTIYEQYGLAGFRWHTYDLGCGPDAMRAPDAVIGTAISNWITQIPLALTALTGSVIQQAFAPDFLDSFDGAISDVSSALHDNLFVSWIPFVIAAIGGLVIIRARSASLASTAGAVGWALLVILLATALFRWPVEAGQAADDTVTQTLGTVVTHLDGQHDDLEPGTAVASGVTDALLYRAWLAGALGSADSATARTYGPQLFQAQALTWREAQILEDDPDRGQEIIEQKQEDWKDVASEIEDRDPEAYEYLTGQRSEARVGYAILSATGTLLALPFLLVSALLLIGCFLLVRLAVMLFPAFATLGAFPTARGLVIGLGRLVGAAVVNAILFGIGAAVTIAVLGLLLDPSGAPAWLGLVLMPVFSLLMWVILKPFRRLTAMVSPRQNPLERLNPPDMSGVKRLAFAGLGLATSGISAGAGAFLGAKVEDELKDPTPERAEARPAGPPAPGPSVTAVQTATQRPPALEPAHAAAAGRHATRAPEPPAPAPASPGARRMEGPAPAPPRATTAGAARAALPEGFVPRPTGSDRLEPVEPHEYDGEEVYTIYRPHDADSDTDSLQDR</sequence>
<organism evidence="4 5">
    <name type="scientific">Nocardioides bruguierae</name>
    <dbReference type="NCBI Taxonomy" id="2945102"/>
    <lineage>
        <taxon>Bacteria</taxon>
        <taxon>Bacillati</taxon>
        <taxon>Actinomycetota</taxon>
        <taxon>Actinomycetes</taxon>
        <taxon>Propionibacteriales</taxon>
        <taxon>Nocardioidaceae</taxon>
        <taxon>Nocardioides</taxon>
    </lineage>
</organism>
<comment type="caution">
    <text evidence="4">The sequence shown here is derived from an EMBL/GenBank/DDBJ whole genome shotgun (WGS) entry which is preliminary data.</text>
</comment>
<feature type="compositionally biased region" description="Basic and acidic residues" evidence="1">
    <location>
        <begin position="618"/>
        <end position="632"/>
    </location>
</feature>
<feature type="signal peptide" evidence="3">
    <location>
        <begin position="1"/>
        <end position="28"/>
    </location>
</feature>
<keyword evidence="2" id="KW-0812">Transmembrane</keyword>
<accession>A0A9X2DBG0</accession>
<evidence type="ECO:0000256" key="2">
    <source>
        <dbReference type="SAM" id="Phobius"/>
    </source>
</evidence>
<protein>
    <recommendedName>
        <fullName evidence="6">TrbL/VirB6 plasmid conjugal transfer protein</fullName>
    </recommendedName>
</protein>
<evidence type="ECO:0008006" key="6">
    <source>
        <dbReference type="Google" id="ProtNLM"/>
    </source>
</evidence>
<keyword evidence="2" id="KW-0472">Membrane</keyword>